<proteinExistence type="predicted"/>
<dbReference type="InterPro" id="IPR006158">
    <property type="entry name" value="Cobalamin-bd"/>
</dbReference>
<dbReference type="GO" id="GO:0046872">
    <property type="term" value="F:metal ion binding"/>
    <property type="evidence" value="ECO:0007669"/>
    <property type="project" value="UniProtKB-KW"/>
</dbReference>
<dbReference type="Gene3D" id="3.80.30.20">
    <property type="entry name" value="tm_1862 like domain"/>
    <property type="match status" value="1"/>
</dbReference>
<feature type="domain" description="Radical SAM core" evidence="7">
    <location>
        <begin position="197"/>
        <end position="429"/>
    </location>
</feature>
<dbReference type="PROSITE" id="PS51918">
    <property type="entry name" value="RADICAL_SAM"/>
    <property type="match status" value="1"/>
</dbReference>
<dbReference type="GO" id="GO:0005829">
    <property type="term" value="C:cytosol"/>
    <property type="evidence" value="ECO:0007669"/>
    <property type="project" value="TreeGrafter"/>
</dbReference>
<name>A0A194ADT7_9BACT</name>
<dbReference type="PANTHER" id="PTHR43409:SF16">
    <property type="entry name" value="SLR0320 PROTEIN"/>
    <property type="match status" value="1"/>
</dbReference>
<dbReference type="InterPro" id="IPR007197">
    <property type="entry name" value="rSAM"/>
</dbReference>
<dbReference type="InterPro" id="IPR023404">
    <property type="entry name" value="rSAM_horseshoe"/>
</dbReference>
<reference evidence="9" key="1">
    <citation type="submission" date="2016-06" db="EMBL/GenBank/DDBJ databases">
        <title>Draft genome sequence of Desulfoplanes formicivorans strain Pf12B.</title>
        <authorList>
            <person name="Watanabe M."/>
            <person name="Kojima H."/>
            <person name="Fukui M."/>
        </authorList>
    </citation>
    <scope>NUCLEOTIDE SEQUENCE [LARGE SCALE GENOMIC DNA]</scope>
    <source>
        <strain evidence="9">Pf12B</strain>
    </source>
</reference>
<dbReference type="SFLD" id="SFLDS00029">
    <property type="entry name" value="Radical_SAM"/>
    <property type="match status" value="1"/>
</dbReference>
<evidence type="ECO:0000256" key="1">
    <source>
        <dbReference type="ARBA" id="ARBA00001966"/>
    </source>
</evidence>
<evidence type="ECO:0000259" key="7">
    <source>
        <dbReference type="PROSITE" id="PS51918"/>
    </source>
</evidence>
<dbReference type="SFLD" id="SFLDG01123">
    <property type="entry name" value="methyltransferase_(Class_B)"/>
    <property type="match status" value="1"/>
</dbReference>
<dbReference type="SUPFAM" id="SSF102114">
    <property type="entry name" value="Radical SAM enzymes"/>
    <property type="match status" value="1"/>
</dbReference>
<evidence type="ECO:0000259" key="6">
    <source>
        <dbReference type="PROSITE" id="PS51332"/>
    </source>
</evidence>
<dbReference type="STRING" id="1592317.DPF_0945"/>
<dbReference type="AlphaFoldDB" id="A0A194ADT7"/>
<organism evidence="8 9">
    <name type="scientific">Desulfoplanes formicivorans</name>
    <dbReference type="NCBI Taxonomy" id="1592317"/>
    <lineage>
        <taxon>Bacteria</taxon>
        <taxon>Pseudomonadati</taxon>
        <taxon>Thermodesulfobacteriota</taxon>
        <taxon>Desulfovibrionia</taxon>
        <taxon>Desulfovibrionales</taxon>
        <taxon>Desulfoplanaceae</taxon>
        <taxon>Desulfoplanes</taxon>
    </lineage>
</organism>
<dbReference type="OrthoDB" id="9804952at2"/>
<feature type="domain" description="B12-binding" evidence="6">
    <location>
        <begin position="2"/>
        <end position="160"/>
    </location>
</feature>
<dbReference type="InterPro" id="IPR051198">
    <property type="entry name" value="BchE-like"/>
</dbReference>
<keyword evidence="4" id="KW-0408">Iron</keyword>
<dbReference type="SFLD" id="SFLDG01082">
    <property type="entry name" value="B12-binding_domain_containing"/>
    <property type="match status" value="1"/>
</dbReference>
<dbReference type="GO" id="GO:0003824">
    <property type="term" value="F:catalytic activity"/>
    <property type="evidence" value="ECO:0007669"/>
    <property type="project" value="InterPro"/>
</dbReference>
<dbReference type="InterPro" id="IPR006638">
    <property type="entry name" value="Elp3/MiaA/NifB-like_rSAM"/>
</dbReference>
<dbReference type="GO" id="GO:0031419">
    <property type="term" value="F:cobalamin binding"/>
    <property type="evidence" value="ECO:0007669"/>
    <property type="project" value="InterPro"/>
</dbReference>
<evidence type="ECO:0000256" key="4">
    <source>
        <dbReference type="ARBA" id="ARBA00023004"/>
    </source>
</evidence>
<dbReference type="EMBL" id="BDFE01000009">
    <property type="protein sequence ID" value="GAU08242.1"/>
    <property type="molecule type" value="Genomic_DNA"/>
</dbReference>
<evidence type="ECO:0000313" key="8">
    <source>
        <dbReference type="EMBL" id="GAU08242.1"/>
    </source>
</evidence>
<keyword evidence="3" id="KW-0479">Metal-binding</keyword>
<sequence>MRNILLLYTDPQYLVNQVYPLGLDRIAASLRSHGYEVQLDYPFLPGPSVAQNLAATISRFRPHCIGLGIRNIDTTMACEAYGNFHGPGFSTRYFLPEIKTICSWLKSELPDVPLVAGGGGFTISPEAMLEELGLDFGIRGEGELAFAEFLRCWPDKNKVKTIPGLVWREQGGGSNPRLLYTFDKPLSWHREPSFRYALEHVALPVQLKRGCNQGCSFCVEPMLEGRRIVHRPVAEVIEELEQYASTYTDVRKIFFVDTEFNIPDLTYATALVEGLVQAGLHERFRFASQFLPRPFTPEFARLLQQADFSLIFTCDSFADPVLAQNGMSYRQEDILRTLDICEKLGLDHTVDLIFGLPGETRKTLDETLSLMLDRPPTSWRRYEYTIGARIYQGTPLHRMVQNNASQEEAHIHGRMTPGMLEPCFYCSPKPPLDLKEDIDAVLPFALEFRNGSDEAARQRLGVRWLADQHRWDETAQHFFELDTKSQAAVYGYVFKSLVRENQIDMARSLLEYVWQELTDQGGFDQELAMVGHFLGLLNEMETP</sequence>
<evidence type="ECO:0000256" key="3">
    <source>
        <dbReference type="ARBA" id="ARBA00022723"/>
    </source>
</evidence>
<keyword evidence="9" id="KW-1185">Reference proteome</keyword>
<dbReference type="InterPro" id="IPR058240">
    <property type="entry name" value="rSAM_sf"/>
</dbReference>
<dbReference type="GO" id="GO:0051539">
    <property type="term" value="F:4 iron, 4 sulfur cluster binding"/>
    <property type="evidence" value="ECO:0007669"/>
    <property type="project" value="UniProtKB-KW"/>
</dbReference>
<dbReference type="Pfam" id="PF04055">
    <property type="entry name" value="Radical_SAM"/>
    <property type="match status" value="1"/>
</dbReference>
<dbReference type="PANTHER" id="PTHR43409">
    <property type="entry name" value="ANAEROBIC MAGNESIUM-PROTOPORPHYRIN IX MONOMETHYL ESTER CYCLASE-RELATED"/>
    <property type="match status" value="1"/>
</dbReference>
<dbReference type="SMART" id="SM00729">
    <property type="entry name" value="Elp3"/>
    <property type="match status" value="1"/>
</dbReference>
<comment type="caution">
    <text evidence="8">The sequence shown here is derived from an EMBL/GenBank/DDBJ whole genome shotgun (WGS) entry which is preliminary data.</text>
</comment>
<comment type="cofactor">
    <cofactor evidence="1">
        <name>[4Fe-4S] cluster</name>
        <dbReference type="ChEBI" id="CHEBI:49883"/>
    </cofactor>
</comment>
<evidence type="ECO:0000256" key="5">
    <source>
        <dbReference type="ARBA" id="ARBA00023014"/>
    </source>
</evidence>
<dbReference type="Proteomes" id="UP000095200">
    <property type="component" value="Unassembled WGS sequence"/>
</dbReference>
<accession>A0A194ADT7</accession>
<dbReference type="RefSeq" id="WP_069857716.1">
    <property type="nucleotide sequence ID" value="NZ_BDFE01000009.1"/>
</dbReference>
<dbReference type="PROSITE" id="PS51332">
    <property type="entry name" value="B12_BINDING"/>
    <property type="match status" value="1"/>
</dbReference>
<gene>
    <name evidence="8" type="ORF">DPF_0945</name>
</gene>
<dbReference type="InterPro" id="IPR034466">
    <property type="entry name" value="Methyltransferase_Class_B"/>
</dbReference>
<keyword evidence="5" id="KW-0411">Iron-sulfur</keyword>
<dbReference type="Gene3D" id="3.40.50.280">
    <property type="entry name" value="Cobalamin-binding domain"/>
    <property type="match status" value="1"/>
</dbReference>
<dbReference type="Pfam" id="PF02310">
    <property type="entry name" value="B12-binding"/>
    <property type="match status" value="1"/>
</dbReference>
<keyword evidence="2" id="KW-0949">S-adenosyl-L-methionine</keyword>
<protein>
    <submittedName>
        <fullName evidence="8">Uncharacterized protein</fullName>
    </submittedName>
</protein>
<dbReference type="CDD" id="cd01335">
    <property type="entry name" value="Radical_SAM"/>
    <property type="match status" value="1"/>
</dbReference>
<evidence type="ECO:0000313" key="9">
    <source>
        <dbReference type="Proteomes" id="UP000095200"/>
    </source>
</evidence>
<evidence type="ECO:0000256" key="2">
    <source>
        <dbReference type="ARBA" id="ARBA00022691"/>
    </source>
</evidence>